<sequence length="151" mass="16416">MSHCASFGELQFGNQPVKPEDPKEESGVEESESGADHPQRSNASSKLTAAPDGAKLLSSLRCITDGLDISVLLTPADCPELQTSFWQVNTPSSPSLAQEQRGSSPWSISMASFALIQQLHMLLMLEAPDLDMVFQVESHKSRRDLTTMSVL</sequence>
<reference evidence="2" key="1">
    <citation type="submission" date="2019-10" db="EMBL/GenBank/DDBJ databases">
        <authorList>
            <person name="Soares A.E.R."/>
            <person name="Aleixo A."/>
            <person name="Schneider P."/>
            <person name="Miyaki C.Y."/>
            <person name="Schneider M.P."/>
            <person name="Mello C."/>
            <person name="Vasconcelos A.T.R."/>
        </authorList>
    </citation>
    <scope>NUCLEOTIDE SEQUENCE</scope>
    <source>
        <tissue evidence="2">Muscle</tissue>
    </source>
</reference>
<comment type="caution">
    <text evidence="2">The sequence shown here is derived from an EMBL/GenBank/DDBJ whole genome shotgun (WGS) entry which is preliminary data.</text>
</comment>
<organism evidence="2 3">
    <name type="scientific">Willisornis vidua</name>
    <name type="common">Xingu scale-backed antbird</name>
    <dbReference type="NCBI Taxonomy" id="1566151"/>
    <lineage>
        <taxon>Eukaryota</taxon>
        <taxon>Metazoa</taxon>
        <taxon>Chordata</taxon>
        <taxon>Craniata</taxon>
        <taxon>Vertebrata</taxon>
        <taxon>Euteleostomi</taxon>
        <taxon>Archelosauria</taxon>
        <taxon>Archosauria</taxon>
        <taxon>Dinosauria</taxon>
        <taxon>Saurischia</taxon>
        <taxon>Theropoda</taxon>
        <taxon>Coelurosauria</taxon>
        <taxon>Aves</taxon>
        <taxon>Neognathae</taxon>
        <taxon>Neoaves</taxon>
        <taxon>Telluraves</taxon>
        <taxon>Australaves</taxon>
        <taxon>Passeriformes</taxon>
        <taxon>Thamnophilidae</taxon>
        <taxon>Willisornis</taxon>
    </lineage>
</organism>
<feature type="region of interest" description="Disordered" evidence="1">
    <location>
        <begin position="1"/>
        <end position="48"/>
    </location>
</feature>
<dbReference type="Proteomes" id="UP001145742">
    <property type="component" value="Unassembled WGS sequence"/>
</dbReference>
<gene>
    <name evidence="2" type="ORF">WISP_55198</name>
</gene>
<keyword evidence="3" id="KW-1185">Reference proteome</keyword>
<accession>A0ABQ9DIM4</accession>
<evidence type="ECO:0000313" key="2">
    <source>
        <dbReference type="EMBL" id="KAJ7419248.1"/>
    </source>
</evidence>
<name>A0ABQ9DIM4_9PASS</name>
<evidence type="ECO:0000256" key="1">
    <source>
        <dbReference type="SAM" id="MobiDB-lite"/>
    </source>
</evidence>
<evidence type="ECO:0000313" key="3">
    <source>
        <dbReference type="Proteomes" id="UP001145742"/>
    </source>
</evidence>
<dbReference type="EMBL" id="WHWB01033540">
    <property type="protein sequence ID" value="KAJ7419248.1"/>
    <property type="molecule type" value="Genomic_DNA"/>
</dbReference>
<proteinExistence type="predicted"/>
<protein>
    <submittedName>
        <fullName evidence="2">Uncharacterized protein</fullName>
    </submittedName>
</protein>